<sequence length="84" mass="9228">MHASESHLVNDITKSLLFTNYATVGIGEPLEIRVLSGAHFLEVLPYLLPLCNEDTSPVMPALIFSGCDKNNTSDINKNHKESSK</sequence>
<dbReference type="AlphaFoldDB" id="A0A251VLW6"/>
<evidence type="ECO:0000313" key="2">
    <source>
        <dbReference type="Proteomes" id="UP000215914"/>
    </source>
</evidence>
<organism evidence="1 2">
    <name type="scientific">Helianthus annuus</name>
    <name type="common">Common sunflower</name>
    <dbReference type="NCBI Taxonomy" id="4232"/>
    <lineage>
        <taxon>Eukaryota</taxon>
        <taxon>Viridiplantae</taxon>
        <taxon>Streptophyta</taxon>
        <taxon>Embryophyta</taxon>
        <taxon>Tracheophyta</taxon>
        <taxon>Spermatophyta</taxon>
        <taxon>Magnoliopsida</taxon>
        <taxon>eudicotyledons</taxon>
        <taxon>Gunneridae</taxon>
        <taxon>Pentapetalae</taxon>
        <taxon>asterids</taxon>
        <taxon>campanulids</taxon>
        <taxon>Asterales</taxon>
        <taxon>Asteraceae</taxon>
        <taxon>Asteroideae</taxon>
        <taxon>Heliantheae alliance</taxon>
        <taxon>Heliantheae</taxon>
        <taxon>Helianthus</taxon>
    </lineage>
</organism>
<dbReference type="EMBL" id="CM007890">
    <property type="protein sequence ID" value="OTG36578.1"/>
    <property type="molecule type" value="Genomic_DNA"/>
</dbReference>
<name>A0A251VLW6_HELAN</name>
<dbReference type="Proteomes" id="UP000215914">
    <property type="component" value="Chromosome 1"/>
</dbReference>
<gene>
    <name evidence="1" type="ORF">HannXRQ_Chr01g0009131</name>
</gene>
<reference evidence="2" key="1">
    <citation type="journal article" date="2017" name="Nature">
        <title>The sunflower genome provides insights into oil metabolism, flowering and Asterid evolution.</title>
        <authorList>
            <person name="Badouin H."/>
            <person name="Gouzy J."/>
            <person name="Grassa C.J."/>
            <person name="Murat F."/>
            <person name="Staton S.E."/>
            <person name="Cottret L."/>
            <person name="Lelandais-Briere C."/>
            <person name="Owens G.L."/>
            <person name="Carrere S."/>
            <person name="Mayjonade B."/>
            <person name="Legrand L."/>
            <person name="Gill N."/>
            <person name="Kane N.C."/>
            <person name="Bowers J.E."/>
            <person name="Hubner S."/>
            <person name="Bellec A."/>
            <person name="Berard A."/>
            <person name="Berges H."/>
            <person name="Blanchet N."/>
            <person name="Boniface M.C."/>
            <person name="Brunel D."/>
            <person name="Catrice O."/>
            <person name="Chaidir N."/>
            <person name="Claudel C."/>
            <person name="Donnadieu C."/>
            <person name="Faraut T."/>
            <person name="Fievet G."/>
            <person name="Helmstetter N."/>
            <person name="King M."/>
            <person name="Knapp S.J."/>
            <person name="Lai Z."/>
            <person name="Le Paslier M.C."/>
            <person name="Lippi Y."/>
            <person name="Lorenzon L."/>
            <person name="Mandel J.R."/>
            <person name="Marage G."/>
            <person name="Marchand G."/>
            <person name="Marquand E."/>
            <person name="Bret-Mestries E."/>
            <person name="Morien E."/>
            <person name="Nambeesan S."/>
            <person name="Nguyen T."/>
            <person name="Pegot-Espagnet P."/>
            <person name="Pouilly N."/>
            <person name="Raftis F."/>
            <person name="Sallet E."/>
            <person name="Schiex T."/>
            <person name="Thomas J."/>
            <person name="Vandecasteele C."/>
            <person name="Vares D."/>
            <person name="Vear F."/>
            <person name="Vautrin S."/>
            <person name="Crespi M."/>
            <person name="Mangin B."/>
            <person name="Burke J.M."/>
            <person name="Salse J."/>
            <person name="Munos S."/>
            <person name="Vincourt P."/>
            <person name="Rieseberg L.H."/>
            <person name="Langlade N.B."/>
        </authorList>
    </citation>
    <scope>NUCLEOTIDE SEQUENCE [LARGE SCALE GENOMIC DNA]</scope>
    <source>
        <strain evidence="2">cv. SF193</strain>
    </source>
</reference>
<protein>
    <submittedName>
        <fullName evidence="1">Uncharacterized protein</fullName>
    </submittedName>
</protein>
<proteinExistence type="predicted"/>
<dbReference type="InParanoid" id="A0A251VLW6"/>
<evidence type="ECO:0000313" key="1">
    <source>
        <dbReference type="EMBL" id="OTG36578.1"/>
    </source>
</evidence>
<keyword evidence="2" id="KW-1185">Reference proteome</keyword>
<accession>A0A251VLW6</accession>